<proteinExistence type="predicted"/>
<evidence type="ECO:0000256" key="1">
    <source>
        <dbReference type="SAM" id="SignalP"/>
    </source>
</evidence>
<evidence type="ECO:0000313" key="2">
    <source>
        <dbReference type="EMBL" id="KAL1870289.1"/>
    </source>
</evidence>
<reference evidence="2 3" key="1">
    <citation type="journal article" date="2024" name="Commun. Biol.">
        <title>Comparative genomic analysis of thermophilic fungi reveals convergent evolutionary adaptations and gene losses.</title>
        <authorList>
            <person name="Steindorff A.S."/>
            <person name="Aguilar-Pontes M.V."/>
            <person name="Robinson A.J."/>
            <person name="Andreopoulos B."/>
            <person name="LaButti K."/>
            <person name="Kuo A."/>
            <person name="Mondo S."/>
            <person name="Riley R."/>
            <person name="Otillar R."/>
            <person name="Haridas S."/>
            <person name="Lipzen A."/>
            <person name="Grimwood J."/>
            <person name="Schmutz J."/>
            <person name="Clum A."/>
            <person name="Reid I.D."/>
            <person name="Moisan M.C."/>
            <person name="Butler G."/>
            <person name="Nguyen T.T.M."/>
            <person name="Dewar K."/>
            <person name="Conant G."/>
            <person name="Drula E."/>
            <person name="Henrissat B."/>
            <person name="Hansel C."/>
            <person name="Singer S."/>
            <person name="Hutchinson M.I."/>
            <person name="de Vries R.P."/>
            <person name="Natvig D.O."/>
            <person name="Powell A.J."/>
            <person name="Tsang A."/>
            <person name="Grigoriev I.V."/>
        </authorList>
    </citation>
    <scope>NUCLEOTIDE SEQUENCE [LARGE SCALE GENOMIC DNA]</scope>
    <source>
        <strain evidence="2 3">ATCC 24622</strain>
    </source>
</reference>
<accession>A0ABR3X3T6</accession>
<evidence type="ECO:0008006" key="4">
    <source>
        <dbReference type="Google" id="ProtNLM"/>
    </source>
</evidence>
<evidence type="ECO:0000313" key="3">
    <source>
        <dbReference type="Proteomes" id="UP001586593"/>
    </source>
</evidence>
<feature type="signal peptide" evidence="1">
    <location>
        <begin position="1"/>
        <end position="17"/>
    </location>
</feature>
<sequence length="183" mass="19760">MQFTLASLLAAAALASANSITFVSQDNTDRTVYFTSNPGSEELPSVTVPAGSTQKVEFPYGWAGNYYSVSAGADNVPGMLGEVNFNAWGDLNFFDVSAIVNPADHDGVQEIYPAGSKQPVSGCGLFPCNNAYYNPDDVQTKSTTEPDLITTLGRASDLDSRDLHKADEMPTFKRDFVVKKWVN</sequence>
<name>A0ABR3X3T6_9PEZI</name>
<keyword evidence="1" id="KW-0732">Signal</keyword>
<gene>
    <name evidence="2" type="ORF">VTK73DRAFT_2703</name>
</gene>
<protein>
    <recommendedName>
        <fullName evidence="4">DNase1 protein</fullName>
    </recommendedName>
</protein>
<comment type="caution">
    <text evidence="2">The sequence shown here is derived from an EMBL/GenBank/DDBJ whole genome shotgun (WGS) entry which is preliminary data.</text>
</comment>
<keyword evidence="3" id="KW-1185">Reference proteome</keyword>
<feature type="chain" id="PRO_5047090328" description="DNase1 protein" evidence="1">
    <location>
        <begin position="18"/>
        <end position="183"/>
    </location>
</feature>
<dbReference type="EMBL" id="JAZHXJ010000178">
    <property type="protein sequence ID" value="KAL1870289.1"/>
    <property type="molecule type" value="Genomic_DNA"/>
</dbReference>
<dbReference type="Proteomes" id="UP001586593">
    <property type="component" value="Unassembled WGS sequence"/>
</dbReference>
<organism evidence="2 3">
    <name type="scientific">Phialemonium thermophilum</name>
    <dbReference type="NCBI Taxonomy" id="223376"/>
    <lineage>
        <taxon>Eukaryota</taxon>
        <taxon>Fungi</taxon>
        <taxon>Dikarya</taxon>
        <taxon>Ascomycota</taxon>
        <taxon>Pezizomycotina</taxon>
        <taxon>Sordariomycetes</taxon>
        <taxon>Sordariomycetidae</taxon>
        <taxon>Cephalothecales</taxon>
        <taxon>Cephalothecaceae</taxon>
        <taxon>Phialemonium</taxon>
    </lineage>
</organism>